<keyword evidence="2" id="KW-0472">Membrane</keyword>
<dbReference type="InterPro" id="IPR016047">
    <property type="entry name" value="M23ase_b-sheet_dom"/>
</dbReference>
<keyword evidence="2" id="KW-0812">Transmembrane</keyword>
<dbReference type="InterPro" id="IPR050570">
    <property type="entry name" value="Cell_wall_metabolism_enzyme"/>
</dbReference>
<evidence type="ECO:0000256" key="1">
    <source>
        <dbReference type="SAM" id="Coils"/>
    </source>
</evidence>
<dbReference type="AlphaFoldDB" id="A0A9J6ZFR1"/>
<evidence type="ECO:0000259" key="3">
    <source>
        <dbReference type="Pfam" id="PF01551"/>
    </source>
</evidence>
<dbReference type="Proteomes" id="UP001056756">
    <property type="component" value="Chromosome"/>
</dbReference>
<feature type="transmembrane region" description="Helical" evidence="2">
    <location>
        <begin position="31"/>
        <end position="51"/>
    </location>
</feature>
<evidence type="ECO:0000313" key="4">
    <source>
        <dbReference type="EMBL" id="URN94871.1"/>
    </source>
</evidence>
<dbReference type="CDD" id="cd12797">
    <property type="entry name" value="M23_peptidase"/>
    <property type="match status" value="1"/>
</dbReference>
<reference evidence="4" key="1">
    <citation type="submission" date="2022-05" db="EMBL/GenBank/DDBJ databases">
        <title>Novel bacterial taxa in a minimal lignocellulolytic consortium and its capacity to transform plastics disclosed by genome-resolved metagenomics.</title>
        <authorList>
            <person name="Rodriguez C.A.D."/>
            <person name="Diaz-Garcia L."/>
            <person name="Herrera K."/>
            <person name="Tarazona N.A."/>
            <person name="Sproer C."/>
            <person name="Overmann J."/>
            <person name="Jimenez D.J."/>
        </authorList>
    </citation>
    <scope>NUCLEOTIDE SEQUENCE</scope>
    <source>
        <strain evidence="4">MAG5</strain>
    </source>
</reference>
<protein>
    <submittedName>
        <fullName evidence="4">Peptidoglycan DD-metalloendopeptidase family protein</fullName>
    </submittedName>
</protein>
<dbReference type="Gene3D" id="2.70.70.10">
    <property type="entry name" value="Glucose Permease (Domain IIA)"/>
    <property type="match status" value="1"/>
</dbReference>
<accession>A0A9J6ZFR1</accession>
<organism evidence="4 5">
    <name type="scientific">Candidatus Pristimantibacillus lignocellulolyticus</name>
    <dbReference type="NCBI Taxonomy" id="2994561"/>
    <lineage>
        <taxon>Bacteria</taxon>
        <taxon>Bacillati</taxon>
        <taxon>Bacillota</taxon>
        <taxon>Bacilli</taxon>
        <taxon>Bacillales</taxon>
        <taxon>Paenibacillaceae</taxon>
        <taxon>Candidatus Pristimantibacillus</taxon>
    </lineage>
</organism>
<dbReference type="PANTHER" id="PTHR21666">
    <property type="entry name" value="PEPTIDASE-RELATED"/>
    <property type="match status" value="1"/>
</dbReference>
<evidence type="ECO:0000313" key="5">
    <source>
        <dbReference type="Proteomes" id="UP001056756"/>
    </source>
</evidence>
<keyword evidence="1" id="KW-0175">Coiled coil</keyword>
<gene>
    <name evidence="4" type="ORF">NAG76_01025</name>
</gene>
<feature type="coiled-coil region" evidence="1">
    <location>
        <begin position="57"/>
        <end position="126"/>
    </location>
</feature>
<dbReference type="KEGG" id="plig:NAG76_01025"/>
<evidence type="ECO:0000256" key="2">
    <source>
        <dbReference type="SAM" id="Phobius"/>
    </source>
</evidence>
<keyword evidence="2" id="KW-1133">Transmembrane helix</keyword>
<name>A0A9J6ZFR1_9BACL</name>
<proteinExistence type="predicted"/>
<feature type="domain" description="M23ase beta-sheet core" evidence="3">
    <location>
        <begin position="225"/>
        <end position="320"/>
    </location>
</feature>
<dbReference type="InterPro" id="IPR011055">
    <property type="entry name" value="Dup_hybrid_motif"/>
</dbReference>
<dbReference type="SUPFAM" id="SSF51261">
    <property type="entry name" value="Duplicated hybrid motif"/>
    <property type="match status" value="1"/>
</dbReference>
<sequence length="336" mass="37729">MRHKQNSNWSFLLMRGPDQSVKQFNVTKRSLIATPVALIAVVTSCVVGLQLQAASELKRIEQQQSLLQQRYDTMLSEHSSDINNKDSYINTLQTELVSLQQNQAKIDAKLIELQELEDQLQQFIQTYGEEVPISLDRSITEDEDNLQGQQQSSYQIATMAYQANAPLQEMSDYIEAMGISMQQTLRQASKVREEVDAYPNLWPTSATQITSGFGYRSDPFSGQSRFHAGIDIAGKKGDTIFSAADGEVIETGYDNQYGRYIIISHLHDLQTIYMHLETIIASEGDTVVRGEKIGLMGNTGKSTGTHLHFQIVQKNVPVSPLPFLNNQKHIKEESNV</sequence>
<dbReference type="EMBL" id="CP097899">
    <property type="protein sequence ID" value="URN94871.1"/>
    <property type="molecule type" value="Genomic_DNA"/>
</dbReference>
<dbReference type="PANTHER" id="PTHR21666:SF270">
    <property type="entry name" value="MUREIN HYDROLASE ACTIVATOR ENVC"/>
    <property type="match status" value="1"/>
</dbReference>
<dbReference type="GO" id="GO:0004222">
    <property type="term" value="F:metalloendopeptidase activity"/>
    <property type="evidence" value="ECO:0007669"/>
    <property type="project" value="TreeGrafter"/>
</dbReference>
<dbReference type="Pfam" id="PF01551">
    <property type="entry name" value="Peptidase_M23"/>
    <property type="match status" value="1"/>
</dbReference>